<sequence>MDVIFTIVSRNYAAQAATLMQSLAAAEPDARRVVVATDGPMPQLEPLAEVIPAAEVCPPFAAMSVYYDALELNTAVKPFAFQCFLGEADSVTYLDPDIYVFRPLAAVREALGEAELALTPHLTRPLMGEAMPDDRAILRSGVYNLGFMAARASPKTRALVEWWGERCRFDCRVDFAEGLFTDQRWMDLAPGFVDSLAILRTPTLNLAYWNLEGRTLAKSQDGWTVDGEPLGFFHFSGFDPARPDVLSKHQDRIAVAAGSPLAGLLADYGARLLANGHAAARQTPYAHDRFASGAPVTSAMRRRALAAARAGEDFGAGLTDAVEARLSDDGARPRRDADAGQLGEAPPAQGLIAWLRGVSPDGRPRALSALLAARADLRARFGEDPEGLLAWALGVEAPAGRFAPDLLPADFAAKVHPDLLHRAARFADPDASELKQRLSAAFGLAARGRWPEVMTRALRADWLATANGRPAPFPRLFEAIWQSRTDLQRQFPLRTALERFRFHRWLAAGGLAEHGVEPEQLAGVPLLQLARLTVGGAPPRAAPPARAAELWVVGQPDEAREIAADRLVYEAQSGRFLGPQASAPGEVGLVRFLTPAALAPADAMALHARGVRWARDEVAGA</sequence>
<evidence type="ECO:0000313" key="2">
    <source>
        <dbReference type="EMBL" id="RAK51947.1"/>
    </source>
</evidence>
<reference evidence="3" key="1">
    <citation type="submission" date="2018-05" db="EMBL/GenBank/DDBJ databases">
        <authorList>
            <person name="Li X."/>
        </authorList>
    </citation>
    <scope>NUCLEOTIDE SEQUENCE [LARGE SCALE GENOMIC DNA]</scope>
    <source>
        <strain evidence="3">LX32</strain>
    </source>
</reference>
<keyword evidence="3" id="KW-1185">Reference proteome</keyword>
<feature type="region of interest" description="Disordered" evidence="1">
    <location>
        <begin position="325"/>
        <end position="344"/>
    </location>
</feature>
<dbReference type="RefSeq" id="WP_111530509.1">
    <property type="nucleotide sequence ID" value="NZ_JBHRSG010000003.1"/>
</dbReference>
<dbReference type="InterPro" id="IPR029044">
    <property type="entry name" value="Nucleotide-diphossugar_trans"/>
</dbReference>
<accession>A0A328ABU2</accession>
<feature type="compositionally biased region" description="Basic and acidic residues" evidence="1">
    <location>
        <begin position="325"/>
        <end position="338"/>
    </location>
</feature>
<comment type="caution">
    <text evidence="2">The sequence shown here is derived from an EMBL/GenBank/DDBJ whole genome shotgun (WGS) entry which is preliminary data.</text>
</comment>
<organism evidence="2 3">
    <name type="scientific">Phenylobacterium soli</name>
    <dbReference type="NCBI Taxonomy" id="2170551"/>
    <lineage>
        <taxon>Bacteria</taxon>
        <taxon>Pseudomonadati</taxon>
        <taxon>Pseudomonadota</taxon>
        <taxon>Alphaproteobacteria</taxon>
        <taxon>Caulobacterales</taxon>
        <taxon>Caulobacteraceae</taxon>
        <taxon>Phenylobacterium</taxon>
    </lineage>
</organism>
<evidence type="ECO:0000313" key="3">
    <source>
        <dbReference type="Proteomes" id="UP000249254"/>
    </source>
</evidence>
<gene>
    <name evidence="2" type="ORF">DJ017_19245</name>
</gene>
<dbReference type="SUPFAM" id="SSF53448">
    <property type="entry name" value="Nucleotide-diphospho-sugar transferases"/>
    <property type="match status" value="1"/>
</dbReference>
<dbReference type="Proteomes" id="UP000249254">
    <property type="component" value="Unassembled WGS sequence"/>
</dbReference>
<evidence type="ECO:0008006" key="4">
    <source>
        <dbReference type="Google" id="ProtNLM"/>
    </source>
</evidence>
<dbReference type="Gene3D" id="3.90.550.10">
    <property type="entry name" value="Spore Coat Polysaccharide Biosynthesis Protein SpsA, Chain A"/>
    <property type="match status" value="1"/>
</dbReference>
<name>A0A328ABU2_9CAUL</name>
<dbReference type="OrthoDB" id="9787738at2"/>
<evidence type="ECO:0000256" key="1">
    <source>
        <dbReference type="SAM" id="MobiDB-lite"/>
    </source>
</evidence>
<protein>
    <recommendedName>
        <fullName evidence="4">Glycosyl transferase</fullName>
    </recommendedName>
</protein>
<proteinExistence type="predicted"/>
<dbReference type="EMBL" id="QFYQ01000002">
    <property type="protein sequence ID" value="RAK51947.1"/>
    <property type="molecule type" value="Genomic_DNA"/>
</dbReference>
<dbReference type="AlphaFoldDB" id="A0A328ABU2"/>